<evidence type="ECO:0000313" key="2">
    <source>
        <dbReference type="Proteomes" id="UP000388235"/>
    </source>
</evidence>
<dbReference type="RefSeq" id="WP_153713594.1">
    <property type="nucleotide sequence ID" value="NZ_CP045871.1"/>
</dbReference>
<dbReference type="EMBL" id="CP045871">
    <property type="protein sequence ID" value="QGG80090.1"/>
    <property type="molecule type" value="Genomic_DNA"/>
</dbReference>
<dbReference type="Proteomes" id="UP000388235">
    <property type="component" value="Chromosome"/>
</dbReference>
<sequence length="89" mass="10218">MIHSTLQRQCLEDAVLYFEAIWHRPITPMEIEQLEELVRVRAGNACIEEIRRIAAGCAADLDYLAEEGEQFFVSAGLDDERFDSLMGYH</sequence>
<evidence type="ECO:0000313" key="1">
    <source>
        <dbReference type="EMBL" id="QGG80090.1"/>
    </source>
</evidence>
<protein>
    <submittedName>
        <fullName evidence="1">Uncharacterized protein</fullName>
    </submittedName>
</protein>
<dbReference type="AlphaFoldDB" id="A0A5Q2QE05"/>
<gene>
    <name evidence="1" type="ORF">GH975_05685</name>
</gene>
<accession>A0A5Q2QE05</accession>
<proteinExistence type="predicted"/>
<organism evidence="1 2">
    <name type="scientific">Litorivicinus lipolyticus</name>
    <dbReference type="NCBI Taxonomy" id="418701"/>
    <lineage>
        <taxon>Bacteria</taxon>
        <taxon>Pseudomonadati</taxon>
        <taxon>Pseudomonadota</taxon>
        <taxon>Gammaproteobacteria</taxon>
        <taxon>Oceanospirillales</taxon>
        <taxon>Litorivicinaceae</taxon>
        <taxon>Litorivicinus</taxon>
    </lineage>
</organism>
<name>A0A5Q2QE05_9GAMM</name>
<dbReference type="KEGG" id="llp:GH975_05685"/>
<reference evidence="1 2" key="1">
    <citation type="submission" date="2019-11" db="EMBL/GenBank/DDBJ databases">
        <authorList>
            <person name="Khan S.A."/>
            <person name="Jeon C.O."/>
            <person name="Chun B.H."/>
        </authorList>
    </citation>
    <scope>NUCLEOTIDE SEQUENCE [LARGE SCALE GENOMIC DNA]</scope>
    <source>
        <strain evidence="1 2">IMCC 1097</strain>
    </source>
</reference>
<keyword evidence="2" id="KW-1185">Reference proteome</keyword>